<keyword evidence="2" id="KW-1185">Reference proteome</keyword>
<accession>A0ABW6D8Q4</accession>
<dbReference type="Proteomes" id="UP001598114">
    <property type="component" value="Unassembled WGS sequence"/>
</dbReference>
<organism evidence="1 2">
    <name type="scientific">Aquirufa echingensis</name>
    <dbReference type="NCBI Taxonomy" id="3096516"/>
    <lineage>
        <taxon>Bacteria</taxon>
        <taxon>Pseudomonadati</taxon>
        <taxon>Bacteroidota</taxon>
        <taxon>Cytophagia</taxon>
        <taxon>Cytophagales</taxon>
        <taxon>Flectobacillaceae</taxon>
        <taxon>Aquirufa</taxon>
    </lineage>
</organism>
<dbReference type="SUPFAM" id="SSF52540">
    <property type="entry name" value="P-loop containing nucleoside triphosphate hydrolases"/>
    <property type="match status" value="1"/>
</dbReference>
<dbReference type="InterPro" id="IPR027417">
    <property type="entry name" value="P-loop_NTPase"/>
</dbReference>
<comment type="caution">
    <text evidence="1">The sequence shown here is derived from an EMBL/GenBank/DDBJ whole genome shotgun (WGS) entry which is preliminary data.</text>
</comment>
<proteinExistence type="predicted"/>
<dbReference type="Gene3D" id="3.40.50.300">
    <property type="entry name" value="P-loop containing nucleotide triphosphate hydrolases"/>
    <property type="match status" value="1"/>
</dbReference>
<protein>
    <recommendedName>
        <fullName evidence="3">Sulfotransferase family protein</fullName>
    </recommendedName>
</protein>
<name>A0ABW6D8Q4_9BACT</name>
<sequence>MKNNYSLFEQYLHRLSVGNPMFNEISFDLEKSLFLAKSSSINPRTIFISGLARSGTTALLNHLVNLRIGHSLSYQYLPFLFMPNVATNMRGNKKVSEPQERAHGDNILINEESPEAIDEIFWKNQIGEKYILDKQMALHEPSKSDLREYKNFIQLHLFKAKQSTYLTKNNNTILRLHGFMNQTILDTHFLFAIREPFAHASSLLKQHVRFLDMHQKDAFSRTYFDSLGHHEFGMHLKSFDLKDEALNTELNCLNPLHLEYWLVTWLNYYQYLMAHFSPDWILVDFNDLCGRPNEVMTQIAKMWDFEVQPVNISAYQAPIYQSNEEVFSESLLIRCQQLYQKLKSLCLAIPSKE</sequence>
<reference evidence="1 2" key="1">
    <citation type="submission" date="2024-03" db="EMBL/GenBank/DDBJ databases">
        <title>Aquirufa genome sequencing.</title>
        <authorList>
            <person name="Pitt A."/>
            <person name="Hahn M.W."/>
        </authorList>
    </citation>
    <scope>NUCLEOTIDE SEQUENCE [LARGE SCALE GENOMIC DNA]</scope>
    <source>
        <strain evidence="1 2">PLAD-142S6K</strain>
    </source>
</reference>
<evidence type="ECO:0000313" key="2">
    <source>
        <dbReference type="Proteomes" id="UP001598114"/>
    </source>
</evidence>
<evidence type="ECO:0000313" key="1">
    <source>
        <dbReference type="EMBL" id="MFD3276677.1"/>
    </source>
</evidence>
<gene>
    <name evidence="1" type="ORF">SKC38_10605</name>
</gene>
<dbReference type="EMBL" id="JBBKYA010000005">
    <property type="protein sequence ID" value="MFD3276677.1"/>
    <property type="molecule type" value="Genomic_DNA"/>
</dbReference>
<evidence type="ECO:0008006" key="3">
    <source>
        <dbReference type="Google" id="ProtNLM"/>
    </source>
</evidence>
<dbReference type="RefSeq" id="WP_377977119.1">
    <property type="nucleotide sequence ID" value="NZ_JBBKYA010000005.1"/>
</dbReference>